<dbReference type="Proteomes" id="UP001177023">
    <property type="component" value="Unassembled WGS sequence"/>
</dbReference>
<keyword evidence="6" id="KW-1185">Reference proteome</keyword>
<dbReference type="InterPro" id="IPR015943">
    <property type="entry name" value="WD40/YVTN_repeat-like_dom_sf"/>
</dbReference>
<dbReference type="GO" id="GO:0006914">
    <property type="term" value="P:autophagy"/>
    <property type="evidence" value="ECO:0007669"/>
    <property type="project" value="UniProtKB-KW"/>
</dbReference>
<name>A0AA36G634_9BILA</name>
<keyword evidence="3" id="KW-0072">Autophagy</keyword>
<evidence type="ECO:0008006" key="7">
    <source>
        <dbReference type="Google" id="ProtNLM"/>
    </source>
</evidence>
<gene>
    <name evidence="5" type="ORF">MSPICULIGERA_LOCUS18999</name>
</gene>
<feature type="non-terminal residue" evidence="5">
    <location>
        <position position="1"/>
    </location>
</feature>
<accession>A0AA36G634</accession>
<evidence type="ECO:0000256" key="2">
    <source>
        <dbReference type="ARBA" id="ARBA00022737"/>
    </source>
</evidence>
<evidence type="ECO:0000256" key="4">
    <source>
        <dbReference type="ARBA" id="ARBA00025740"/>
    </source>
</evidence>
<dbReference type="PANTHER" id="PTHR11227">
    <property type="entry name" value="WD-REPEAT PROTEIN INTERACTING WITH PHOSPHOINOSIDES WIPI -RELATED"/>
    <property type="match status" value="1"/>
</dbReference>
<organism evidence="5 6">
    <name type="scientific">Mesorhabditis spiculigera</name>
    <dbReference type="NCBI Taxonomy" id="96644"/>
    <lineage>
        <taxon>Eukaryota</taxon>
        <taxon>Metazoa</taxon>
        <taxon>Ecdysozoa</taxon>
        <taxon>Nematoda</taxon>
        <taxon>Chromadorea</taxon>
        <taxon>Rhabditida</taxon>
        <taxon>Rhabditina</taxon>
        <taxon>Rhabditomorpha</taxon>
        <taxon>Rhabditoidea</taxon>
        <taxon>Rhabditidae</taxon>
        <taxon>Mesorhabditinae</taxon>
        <taxon>Mesorhabditis</taxon>
    </lineage>
</organism>
<sequence>MRPSRINSIGVNAEQDIFTVATDQGIRLFNVSPLTLLSGIPKELVGSVGACAILHKSNLVLFSGAPGSKFPPNTVYVWDDKAKKLVLEVTVPAGQILNILASYTHLVIVQPRKLHIFQFPNPCKLLRTEEVAFHQKAICTLSPDILNPCLAFTGSSIGTVQIMSLEKVSTSSSQHSKNINAHKNEIAQMAMNKQGTLLATGSVKGTVIRIFGTRTCQPMWEFRRGTDPAGLYCMQFSPCSTFLAVSSDKGTIHIFSCRDSKKEVVAPKKTILQQFMPSEQRSIAQISLESRVLALAFVPETKTRFQSIVALCTEGTYHRFSFDIEGYTNREGFDYYMQLGDEEEFWSQPF</sequence>
<protein>
    <recommendedName>
        <fullName evidence="7">WD repeat domain phosphoinositide-interacting protein 4</fullName>
    </recommendedName>
</protein>
<dbReference type="SUPFAM" id="SSF50978">
    <property type="entry name" value="WD40 repeat-like"/>
    <property type="match status" value="1"/>
</dbReference>
<evidence type="ECO:0000256" key="3">
    <source>
        <dbReference type="ARBA" id="ARBA00023006"/>
    </source>
</evidence>
<dbReference type="AlphaFoldDB" id="A0AA36G634"/>
<keyword evidence="1" id="KW-0853">WD repeat</keyword>
<comment type="caution">
    <text evidence="5">The sequence shown here is derived from an EMBL/GenBank/DDBJ whole genome shotgun (WGS) entry which is preliminary data.</text>
</comment>
<keyword evidence="2" id="KW-0677">Repeat</keyword>
<evidence type="ECO:0000313" key="6">
    <source>
        <dbReference type="Proteomes" id="UP001177023"/>
    </source>
</evidence>
<dbReference type="InterPro" id="IPR036322">
    <property type="entry name" value="WD40_repeat_dom_sf"/>
</dbReference>
<reference evidence="5" key="1">
    <citation type="submission" date="2023-06" db="EMBL/GenBank/DDBJ databases">
        <authorList>
            <person name="Delattre M."/>
        </authorList>
    </citation>
    <scope>NUCLEOTIDE SEQUENCE</scope>
    <source>
        <strain evidence="5">AF72</strain>
    </source>
</reference>
<evidence type="ECO:0000256" key="1">
    <source>
        <dbReference type="ARBA" id="ARBA00022574"/>
    </source>
</evidence>
<dbReference type="InterPro" id="IPR048720">
    <property type="entry name" value="PROPPIN"/>
</dbReference>
<dbReference type="GO" id="GO:0005737">
    <property type="term" value="C:cytoplasm"/>
    <property type="evidence" value="ECO:0007669"/>
    <property type="project" value="UniProtKB-ARBA"/>
</dbReference>
<dbReference type="Pfam" id="PF21032">
    <property type="entry name" value="PROPPIN"/>
    <property type="match status" value="1"/>
</dbReference>
<dbReference type="SMART" id="SM00320">
    <property type="entry name" value="WD40"/>
    <property type="match status" value="3"/>
</dbReference>
<comment type="similarity">
    <text evidence="4">Belongs to the WD repeat PROPPIN family.</text>
</comment>
<dbReference type="InterPro" id="IPR001680">
    <property type="entry name" value="WD40_rpt"/>
</dbReference>
<dbReference type="Gene3D" id="2.130.10.10">
    <property type="entry name" value="YVTN repeat-like/Quinoprotein amine dehydrogenase"/>
    <property type="match status" value="1"/>
</dbReference>
<dbReference type="EMBL" id="CATQJA010002662">
    <property type="protein sequence ID" value="CAJ0580817.1"/>
    <property type="molecule type" value="Genomic_DNA"/>
</dbReference>
<proteinExistence type="inferred from homology"/>
<evidence type="ECO:0000313" key="5">
    <source>
        <dbReference type="EMBL" id="CAJ0580817.1"/>
    </source>
</evidence>